<dbReference type="Pfam" id="PF13560">
    <property type="entry name" value="HTH_31"/>
    <property type="match status" value="1"/>
</dbReference>
<dbReference type="SUPFAM" id="SSF47413">
    <property type="entry name" value="lambda repressor-like DNA-binding domains"/>
    <property type="match status" value="1"/>
</dbReference>
<sequence>MARTTLSLPFSGSALRALRERAGLTQKALADACREAGYGTSRGNIAKLETQGSRPVPPLLRALTEALSCKVDDLLEQAK</sequence>
<feature type="domain" description="HTH cro/C1-type" evidence="1">
    <location>
        <begin position="15"/>
        <end position="74"/>
    </location>
</feature>
<dbReference type="InterPro" id="IPR001387">
    <property type="entry name" value="Cro/C1-type_HTH"/>
</dbReference>
<evidence type="ECO:0000313" key="3">
    <source>
        <dbReference type="Proteomes" id="UP000093053"/>
    </source>
</evidence>
<evidence type="ECO:0000313" key="2">
    <source>
        <dbReference type="EMBL" id="ANZ35564.1"/>
    </source>
</evidence>
<reference evidence="2 3" key="1">
    <citation type="submission" date="2016-07" db="EMBL/GenBank/DDBJ databases">
        <title>Complete genome sequence of the Lentzea guizhouensis DHS C013.</title>
        <authorList>
            <person name="Cao C."/>
        </authorList>
    </citation>
    <scope>NUCLEOTIDE SEQUENCE [LARGE SCALE GENOMIC DNA]</scope>
    <source>
        <strain evidence="2 3">DHS C013</strain>
    </source>
</reference>
<dbReference type="GO" id="GO:0003677">
    <property type="term" value="F:DNA binding"/>
    <property type="evidence" value="ECO:0007669"/>
    <property type="project" value="InterPro"/>
</dbReference>
<dbReference type="Gene3D" id="1.10.260.40">
    <property type="entry name" value="lambda repressor-like DNA-binding domains"/>
    <property type="match status" value="1"/>
</dbReference>
<dbReference type="RefSeq" id="WP_065913974.1">
    <property type="nucleotide sequence ID" value="NZ_CP016793.1"/>
</dbReference>
<dbReference type="Proteomes" id="UP000093053">
    <property type="component" value="Chromosome"/>
</dbReference>
<proteinExistence type="predicted"/>
<dbReference type="KEGG" id="led:BBK82_05170"/>
<dbReference type="EMBL" id="CP016793">
    <property type="protein sequence ID" value="ANZ35564.1"/>
    <property type="molecule type" value="Genomic_DNA"/>
</dbReference>
<name>A0A1B2HCV2_9PSEU</name>
<dbReference type="AlphaFoldDB" id="A0A1B2HCV2"/>
<protein>
    <recommendedName>
        <fullName evidence="1">HTH cro/C1-type domain-containing protein</fullName>
    </recommendedName>
</protein>
<organism evidence="2 3">
    <name type="scientific">Lentzea guizhouensis</name>
    <dbReference type="NCBI Taxonomy" id="1586287"/>
    <lineage>
        <taxon>Bacteria</taxon>
        <taxon>Bacillati</taxon>
        <taxon>Actinomycetota</taxon>
        <taxon>Actinomycetes</taxon>
        <taxon>Pseudonocardiales</taxon>
        <taxon>Pseudonocardiaceae</taxon>
        <taxon>Lentzea</taxon>
    </lineage>
</organism>
<dbReference type="STRING" id="1586287.BBK82_05170"/>
<keyword evidence="3" id="KW-1185">Reference proteome</keyword>
<dbReference type="SMART" id="SM00530">
    <property type="entry name" value="HTH_XRE"/>
    <property type="match status" value="1"/>
</dbReference>
<evidence type="ECO:0000259" key="1">
    <source>
        <dbReference type="PROSITE" id="PS50943"/>
    </source>
</evidence>
<accession>A0A1B2HCV2</accession>
<dbReference type="CDD" id="cd00093">
    <property type="entry name" value="HTH_XRE"/>
    <property type="match status" value="1"/>
</dbReference>
<gene>
    <name evidence="2" type="ORF">BBK82_05170</name>
</gene>
<dbReference type="InterPro" id="IPR010982">
    <property type="entry name" value="Lambda_DNA-bd_dom_sf"/>
</dbReference>
<dbReference type="PROSITE" id="PS50943">
    <property type="entry name" value="HTH_CROC1"/>
    <property type="match status" value="1"/>
</dbReference>
<dbReference type="OrthoDB" id="3693521at2"/>